<feature type="compositionally biased region" description="Polar residues" evidence="1">
    <location>
        <begin position="723"/>
        <end position="735"/>
    </location>
</feature>
<gene>
    <name evidence="2" type="ORF">CK203_109037</name>
</gene>
<name>A0A438EHA4_VITVI</name>
<feature type="region of interest" description="Disordered" evidence="1">
    <location>
        <begin position="576"/>
        <end position="596"/>
    </location>
</feature>
<feature type="region of interest" description="Disordered" evidence="1">
    <location>
        <begin position="707"/>
        <end position="738"/>
    </location>
</feature>
<comment type="caution">
    <text evidence="2">The sequence shown here is derived from an EMBL/GenBank/DDBJ whole genome shotgun (WGS) entry which is preliminary data.</text>
</comment>
<feature type="region of interest" description="Disordered" evidence="1">
    <location>
        <begin position="283"/>
        <end position="558"/>
    </location>
</feature>
<dbReference type="PANTHER" id="PTHR37241:SF1">
    <property type="entry name" value="NEUROFILAMENT HEAVY PROTEIN"/>
    <property type="match status" value="1"/>
</dbReference>
<feature type="compositionally biased region" description="Basic and acidic residues" evidence="1">
    <location>
        <begin position="643"/>
        <end position="670"/>
    </location>
</feature>
<organism evidence="2 3">
    <name type="scientific">Vitis vinifera</name>
    <name type="common">Grape</name>
    <dbReference type="NCBI Taxonomy" id="29760"/>
    <lineage>
        <taxon>Eukaryota</taxon>
        <taxon>Viridiplantae</taxon>
        <taxon>Streptophyta</taxon>
        <taxon>Embryophyta</taxon>
        <taxon>Tracheophyta</taxon>
        <taxon>Spermatophyta</taxon>
        <taxon>Magnoliopsida</taxon>
        <taxon>eudicotyledons</taxon>
        <taxon>Gunneridae</taxon>
        <taxon>Pentapetalae</taxon>
        <taxon>rosids</taxon>
        <taxon>Vitales</taxon>
        <taxon>Vitaceae</taxon>
        <taxon>Viteae</taxon>
        <taxon>Vitis</taxon>
    </lineage>
</organism>
<proteinExistence type="predicted"/>
<dbReference type="EMBL" id="QGNW01001289">
    <property type="protein sequence ID" value="RVW47090.1"/>
    <property type="molecule type" value="Genomic_DNA"/>
</dbReference>
<evidence type="ECO:0000313" key="3">
    <source>
        <dbReference type="Proteomes" id="UP000288805"/>
    </source>
</evidence>
<dbReference type="PANTHER" id="PTHR37241">
    <property type="entry name" value="NEUROFILAMENT HEAVY PROTEIN"/>
    <property type="match status" value="1"/>
</dbReference>
<feature type="compositionally biased region" description="Polar residues" evidence="1">
    <location>
        <begin position="382"/>
        <end position="394"/>
    </location>
</feature>
<feature type="compositionally biased region" description="Basic and acidic residues" evidence="1">
    <location>
        <begin position="464"/>
        <end position="475"/>
    </location>
</feature>
<feature type="region of interest" description="Disordered" evidence="1">
    <location>
        <begin position="765"/>
        <end position="822"/>
    </location>
</feature>
<protein>
    <submittedName>
        <fullName evidence="2">Uncharacterized protein</fullName>
    </submittedName>
</protein>
<evidence type="ECO:0000256" key="1">
    <source>
        <dbReference type="SAM" id="MobiDB-lite"/>
    </source>
</evidence>
<feature type="compositionally biased region" description="Low complexity" evidence="1">
    <location>
        <begin position="370"/>
        <end position="381"/>
    </location>
</feature>
<feature type="compositionally biased region" description="Polar residues" evidence="1">
    <location>
        <begin position="331"/>
        <end position="343"/>
    </location>
</feature>
<feature type="compositionally biased region" description="Basic and acidic residues" evidence="1">
    <location>
        <begin position="409"/>
        <end position="418"/>
    </location>
</feature>
<dbReference type="Proteomes" id="UP000288805">
    <property type="component" value="Unassembled WGS sequence"/>
</dbReference>
<feature type="region of interest" description="Disordered" evidence="1">
    <location>
        <begin position="634"/>
        <end position="695"/>
    </location>
</feature>
<reference evidence="2 3" key="1">
    <citation type="journal article" date="2018" name="PLoS Genet.">
        <title>Population sequencing reveals clonal diversity and ancestral inbreeding in the grapevine cultivar Chardonnay.</title>
        <authorList>
            <person name="Roach M.J."/>
            <person name="Johnson D.L."/>
            <person name="Bohlmann J."/>
            <person name="van Vuuren H.J."/>
            <person name="Jones S.J."/>
            <person name="Pretorius I.S."/>
            <person name="Schmidt S.A."/>
            <person name="Borneman A.R."/>
        </authorList>
    </citation>
    <scope>NUCLEOTIDE SEQUENCE [LARGE SCALE GENOMIC DNA]</scope>
    <source>
        <strain evidence="3">cv. Chardonnay</strain>
        <tissue evidence="2">Leaf</tissue>
    </source>
</reference>
<accession>A0A438EHA4</accession>
<feature type="compositionally biased region" description="Basic and acidic residues" evidence="1">
    <location>
        <begin position="539"/>
        <end position="548"/>
    </location>
</feature>
<feature type="compositionally biased region" description="Polar residues" evidence="1">
    <location>
        <begin position="671"/>
        <end position="682"/>
    </location>
</feature>
<dbReference type="AlphaFoldDB" id="A0A438EHA4"/>
<feature type="region of interest" description="Disordered" evidence="1">
    <location>
        <begin position="240"/>
        <end position="268"/>
    </location>
</feature>
<sequence>MEERQSQAASEEEFYEKIEAPKFVDFTKPDLPRPDDRYWFCLRVGQIWCCGTVFNFDFRGCDQKHEEEMDHEAIYKDFVLRVMAARSPNVRLRKMLNRKAPSTTMKCPLSAPAKPSKSRLSRLAVISSFSQKITEAKVKGSTPKPEVKQSSVVVKALTTPRNKKYPQNRNSFRSVRNPKATTIAVPKNRVVAKALVFHSPKKPRQKKTSLELHTPVSKICQGMKQLEITSQRKRVLGYSVKSSRDIERDPNKQLPSDTSRRKFGTRKVKSRVYDSLRLQNCKGREDKSSRCPKSKSKVEDLQKCKGSLPHEGVENDSSDMEIDEKPRDNSIDGSSLSCTSKSYENGHEKEPSQIAHSDVALSDTSKGDMNSNSEENNFSEFQTLSEEGTKSSGGSDVDVKTESSSLSDSEDRVSEQKNMRQFQTQTGEGNESSGGSEHEEKKKSSSRKRRFLEDHPPKNQISEEAGHHNEDKESNDNENALTSDSEEAGHNNEVKEESDEKENVSASNDKENNSEAMENDDKENVSASDDNSHHRKLKSNKDHCERKLLGRHGVGGTMKKVTQLLDRTCKESFNPAAAGTQSVKCKPKPTNPKPFRLRTDERGILKEAKLERRLHGLAPLKEITAVSRFPSVNSQRRNGVDIQRNEKCPGQEARCRSNTHDKGSEKEPEKITQNQPTKTACKNSKGKVEPRIDTVTPQRQTVFKCPEPYLMTPPLKSDKEDAPQSSSRKTKSSLLQKKLVRPQGIASSSLMKTVQLGVIKETSSTISAPKEARKPWERSVISATKAPSATRSSSRGRRPTTIPKEPNFHSIHTPKSCTRKLA</sequence>
<evidence type="ECO:0000313" key="2">
    <source>
        <dbReference type="EMBL" id="RVW47090.1"/>
    </source>
</evidence>
<feature type="compositionally biased region" description="Basic and acidic residues" evidence="1">
    <location>
        <begin position="242"/>
        <end position="251"/>
    </location>
</feature>